<comment type="caution">
    <text evidence="9">The sequence shown here is derived from an EMBL/GenBank/DDBJ whole genome shotgun (WGS) entry which is preliminary data.</text>
</comment>
<dbReference type="EMBL" id="CARXXK010000003">
    <property type="protein sequence ID" value="CAI6363082.1"/>
    <property type="molecule type" value="Genomic_DNA"/>
</dbReference>
<comment type="similarity">
    <text evidence="6">Belongs to the peptidase S1 family. CLIP subfamily.</text>
</comment>
<dbReference type="SMART" id="SM00680">
    <property type="entry name" value="CLIP"/>
    <property type="match status" value="1"/>
</dbReference>
<dbReference type="InterPro" id="IPR022700">
    <property type="entry name" value="CLIP"/>
</dbReference>
<organism evidence="9 10">
    <name type="scientific">Macrosiphum euphorbiae</name>
    <name type="common">potato aphid</name>
    <dbReference type="NCBI Taxonomy" id="13131"/>
    <lineage>
        <taxon>Eukaryota</taxon>
        <taxon>Metazoa</taxon>
        <taxon>Ecdysozoa</taxon>
        <taxon>Arthropoda</taxon>
        <taxon>Hexapoda</taxon>
        <taxon>Insecta</taxon>
        <taxon>Pterygota</taxon>
        <taxon>Neoptera</taxon>
        <taxon>Paraneoptera</taxon>
        <taxon>Hemiptera</taxon>
        <taxon>Sternorrhyncha</taxon>
        <taxon>Aphidomorpha</taxon>
        <taxon>Aphidoidea</taxon>
        <taxon>Aphididae</taxon>
        <taxon>Macrosiphini</taxon>
        <taxon>Macrosiphum</taxon>
    </lineage>
</organism>
<comment type="domain">
    <text evidence="6">The clip domain consists of 35-55 residues which are 'knitted' together usually by 3 conserved disulfide bonds forming a clip-like compact structure.</text>
</comment>
<dbReference type="PROSITE" id="PS51888">
    <property type="entry name" value="CLIP"/>
    <property type="match status" value="1"/>
</dbReference>
<dbReference type="GO" id="GO:0006508">
    <property type="term" value="P:proteolysis"/>
    <property type="evidence" value="ECO:0007669"/>
    <property type="project" value="UniProtKB-KW"/>
</dbReference>
<keyword evidence="1 6" id="KW-0645">Protease</keyword>
<proteinExistence type="inferred from homology"/>
<dbReference type="InterPro" id="IPR009003">
    <property type="entry name" value="Peptidase_S1_PA"/>
</dbReference>
<feature type="chain" id="PRO_5043087965" description="CLIP domain-containing serine protease" evidence="6">
    <location>
        <begin position="20"/>
        <end position="375"/>
    </location>
</feature>
<dbReference type="InterPro" id="IPR043504">
    <property type="entry name" value="Peptidase_S1_PA_chymotrypsin"/>
</dbReference>
<evidence type="ECO:0000256" key="6">
    <source>
        <dbReference type="RuleBase" id="RU366078"/>
    </source>
</evidence>
<evidence type="ECO:0000256" key="1">
    <source>
        <dbReference type="ARBA" id="ARBA00022670"/>
    </source>
</evidence>
<dbReference type="Gene3D" id="3.30.1640.30">
    <property type="match status" value="1"/>
</dbReference>
<keyword evidence="2 6" id="KW-0732">Signal</keyword>
<dbReference type="GO" id="GO:0005576">
    <property type="term" value="C:extracellular region"/>
    <property type="evidence" value="ECO:0007669"/>
    <property type="project" value="UniProtKB-SubCell"/>
</dbReference>
<keyword evidence="5" id="KW-1015">Disulfide bond</keyword>
<evidence type="ECO:0000259" key="8">
    <source>
        <dbReference type="PROSITE" id="PS51888"/>
    </source>
</evidence>
<dbReference type="InterPro" id="IPR001254">
    <property type="entry name" value="Trypsin_dom"/>
</dbReference>
<evidence type="ECO:0000313" key="9">
    <source>
        <dbReference type="EMBL" id="CAI6363082.1"/>
    </source>
</evidence>
<evidence type="ECO:0000313" key="10">
    <source>
        <dbReference type="Proteomes" id="UP001160148"/>
    </source>
</evidence>
<dbReference type="CDD" id="cd00190">
    <property type="entry name" value="Tryp_SPc"/>
    <property type="match status" value="1"/>
</dbReference>
<accession>A0AAV0X4M4</accession>
<evidence type="ECO:0000256" key="3">
    <source>
        <dbReference type="ARBA" id="ARBA00022801"/>
    </source>
</evidence>
<dbReference type="Pfam" id="PF12032">
    <property type="entry name" value="CLIP"/>
    <property type="match status" value="1"/>
</dbReference>
<evidence type="ECO:0000256" key="2">
    <source>
        <dbReference type="ARBA" id="ARBA00022729"/>
    </source>
</evidence>
<reference evidence="9 10" key="1">
    <citation type="submission" date="2023-01" db="EMBL/GenBank/DDBJ databases">
        <authorList>
            <person name="Whitehead M."/>
        </authorList>
    </citation>
    <scope>NUCLEOTIDE SEQUENCE [LARGE SCALE GENOMIC DNA]</scope>
</reference>
<dbReference type="Pfam" id="PF00089">
    <property type="entry name" value="Trypsin"/>
    <property type="match status" value="1"/>
</dbReference>
<dbReference type="PANTHER" id="PTHR24252:SF7">
    <property type="entry name" value="HYALIN"/>
    <property type="match status" value="1"/>
</dbReference>
<dbReference type="Proteomes" id="UP001160148">
    <property type="component" value="Unassembled WGS sequence"/>
</dbReference>
<dbReference type="Gene3D" id="2.40.10.10">
    <property type="entry name" value="Trypsin-like serine proteases"/>
    <property type="match status" value="1"/>
</dbReference>
<dbReference type="GO" id="GO:0004252">
    <property type="term" value="F:serine-type endopeptidase activity"/>
    <property type="evidence" value="ECO:0007669"/>
    <property type="project" value="UniProtKB-UniRule"/>
</dbReference>
<dbReference type="PRINTS" id="PR00722">
    <property type="entry name" value="CHYMOTRYPSIN"/>
</dbReference>
<feature type="signal peptide" evidence="6">
    <location>
        <begin position="1"/>
        <end position="19"/>
    </location>
</feature>
<evidence type="ECO:0000256" key="4">
    <source>
        <dbReference type="ARBA" id="ARBA00022825"/>
    </source>
</evidence>
<keyword evidence="3 6" id="KW-0378">Hydrolase</keyword>
<keyword evidence="10" id="KW-1185">Reference proteome</keyword>
<name>A0AAV0X4M4_9HEMI</name>
<feature type="domain" description="Clip" evidence="8">
    <location>
        <begin position="24"/>
        <end position="77"/>
    </location>
</feature>
<dbReference type="PROSITE" id="PS50240">
    <property type="entry name" value="TRYPSIN_DOM"/>
    <property type="match status" value="1"/>
</dbReference>
<dbReference type="InterPro" id="IPR038565">
    <property type="entry name" value="CLIP_sf"/>
</dbReference>
<protein>
    <recommendedName>
        <fullName evidence="6">CLIP domain-containing serine protease</fullName>
        <ecNumber evidence="6">3.4.21.-</ecNumber>
    </recommendedName>
</protein>
<comment type="subcellular location">
    <subcellularLocation>
        <location evidence="6">Secreted</location>
    </subcellularLocation>
</comment>
<dbReference type="EC" id="3.4.21.-" evidence="6"/>
<dbReference type="InterPro" id="IPR001314">
    <property type="entry name" value="Peptidase_S1A"/>
</dbReference>
<dbReference type="AlphaFoldDB" id="A0AAV0X4M4"/>
<dbReference type="FunFam" id="2.40.10.10:FF:000006">
    <property type="entry name" value="Serine proteinase stubble"/>
    <property type="match status" value="1"/>
</dbReference>
<evidence type="ECO:0000256" key="5">
    <source>
        <dbReference type="ARBA" id="ARBA00023157"/>
    </source>
</evidence>
<evidence type="ECO:0000259" key="7">
    <source>
        <dbReference type="PROSITE" id="PS50240"/>
    </source>
</evidence>
<sequence length="375" mass="41830">MRKEHYLIFMTFILGVTTAYPKNECSTPHNEIGVCMDIKHCKKLRELLENQRHIPSVMAFLKKSFCGHENGITKVCCPLENASSGAKIKEYTDNIKTHSPSKLPSQETCGHSNPISNRIFGGVQSILGTWPWMVAMGYQEVNGRSHELYWLCGGTLITNTHVLTAAQCVNNRKTVRLAVARLGDLDLDSNVNDGATPLDVPIDDIIIHEMYNPRENTNDIAILKLKNSVSYNDFIQPICLPNQLDNMKHVDMTKPVPFVVGWGSTQELFFSNEQRNTAMMEVQIPLTDISKCKEAYSSGYNVIDDRVLCAGYQEGGKDSCGGDAGGPLMWPKGDQYYLMGIVSYGFISCGEPNQPGVYTKVTSFVDWIVEKINNN</sequence>
<keyword evidence="4 6" id="KW-0720">Serine protease</keyword>
<feature type="domain" description="Peptidase S1" evidence="7">
    <location>
        <begin position="119"/>
        <end position="373"/>
    </location>
</feature>
<keyword evidence="6" id="KW-0964">Secreted</keyword>
<gene>
    <name evidence="9" type="ORF">MEUPH1_LOCUS18083</name>
</gene>
<dbReference type="SUPFAM" id="SSF50494">
    <property type="entry name" value="Trypsin-like serine proteases"/>
    <property type="match status" value="1"/>
</dbReference>
<dbReference type="PANTHER" id="PTHR24252">
    <property type="entry name" value="ACROSIN-RELATED"/>
    <property type="match status" value="1"/>
</dbReference>
<dbReference type="SMART" id="SM00020">
    <property type="entry name" value="Tryp_SPc"/>
    <property type="match status" value="1"/>
</dbReference>